<dbReference type="RefSeq" id="WP_128212099.1">
    <property type="nucleotide sequence ID" value="NZ_CP025746.1"/>
</dbReference>
<dbReference type="AlphaFoldDB" id="A0A3R5QWQ4"/>
<proteinExistence type="predicted"/>
<keyword evidence="2" id="KW-1185">Reference proteome</keyword>
<sequence>MIVGTAEVTIRIPWSQSLKEKRMVSRSLIQKIKNKFNVSISEVEHQDNHKLLVLGLATVSNSSSHVNKSLDEVVNFIYDNTEAEVEDINIEIL</sequence>
<dbReference type="InterPro" id="IPR036746">
    <property type="entry name" value="TT1725-like_sf"/>
</dbReference>
<dbReference type="KEGG" id="cmah:C1I91_06385"/>
<dbReference type="SUPFAM" id="SSF103007">
    <property type="entry name" value="Hypothetical protein TT1725"/>
    <property type="match status" value="1"/>
</dbReference>
<protein>
    <submittedName>
        <fullName evidence="1">DUF503 domain-containing protein</fullName>
    </submittedName>
</protein>
<name>A0A3R5QWQ4_9CLOT</name>
<dbReference type="PANTHER" id="PTHR36441:SF1">
    <property type="entry name" value="DUF503 DOMAIN-CONTAINING PROTEIN"/>
    <property type="match status" value="1"/>
</dbReference>
<dbReference type="Gene3D" id="3.30.70.1120">
    <property type="entry name" value="TT1725-like"/>
    <property type="match status" value="1"/>
</dbReference>
<dbReference type="PANTHER" id="PTHR36441">
    <property type="entry name" value="HYPOTHETICAL CYTOSOLIC PROTEIN"/>
    <property type="match status" value="1"/>
</dbReference>
<accession>A0A3R5QWQ4</accession>
<reference evidence="1 2" key="1">
    <citation type="submission" date="2018-01" db="EMBL/GenBank/DDBJ databases">
        <title>Genome Sequencing and Assembly of Anaerobacter polyendosporus strain CT4.</title>
        <authorList>
            <person name="Tachaapaikoon C."/>
            <person name="Sutheeworapong S."/>
            <person name="Jenjaroenpun P."/>
            <person name="Wongsurawat T."/>
            <person name="Nookeaw I."/>
            <person name="Cheawchanlertfa P."/>
            <person name="Kosugi A."/>
            <person name="Cheevadhanarak S."/>
            <person name="Ratanakhanokchai K."/>
        </authorList>
    </citation>
    <scope>NUCLEOTIDE SEQUENCE [LARGE SCALE GENOMIC DNA]</scope>
    <source>
        <strain evidence="1 2">CT4</strain>
    </source>
</reference>
<evidence type="ECO:0000313" key="1">
    <source>
        <dbReference type="EMBL" id="QAA31296.1"/>
    </source>
</evidence>
<dbReference type="EMBL" id="CP025746">
    <property type="protein sequence ID" value="QAA31296.1"/>
    <property type="molecule type" value="Genomic_DNA"/>
</dbReference>
<dbReference type="OrthoDB" id="9809023at2"/>
<dbReference type="Proteomes" id="UP000286268">
    <property type="component" value="Chromosome"/>
</dbReference>
<dbReference type="Pfam" id="PF04456">
    <property type="entry name" value="DUF503"/>
    <property type="match status" value="1"/>
</dbReference>
<evidence type="ECO:0000313" key="2">
    <source>
        <dbReference type="Proteomes" id="UP000286268"/>
    </source>
</evidence>
<dbReference type="InterPro" id="IPR007546">
    <property type="entry name" value="DUF503"/>
</dbReference>
<organism evidence="1 2">
    <name type="scientific">Clostridium manihotivorum</name>
    <dbReference type="NCBI Taxonomy" id="2320868"/>
    <lineage>
        <taxon>Bacteria</taxon>
        <taxon>Bacillati</taxon>
        <taxon>Bacillota</taxon>
        <taxon>Clostridia</taxon>
        <taxon>Eubacteriales</taxon>
        <taxon>Clostridiaceae</taxon>
        <taxon>Clostridium</taxon>
    </lineage>
</organism>
<gene>
    <name evidence="1" type="ORF">C1I91_06385</name>
</gene>